<reference evidence="1" key="1">
    <citation type="submission" date="2022-04" db="EMBL/GenBank/DDBJ databases">
        <title>Genome of the entomopathogenic fungus Entomophthora muscae.</title>
        <authorList>
            <person name="Elya C."/>
            <person name="Lovett B.R."/>
            <person name="Lee E."/>
            <person name="Macias A.M."/>
            <person name="Hajek A.E."/>
            <person name="De Bivort B.L."/>
            <person name="Kasson M.T."/>
            <person name="De Fine Licht H.H."/>
            <person name="Stajich J.E."/>
        </authorList>
    </citation>
    <scope>NUCLEOTIDE SEQUENCE</scope>
    <source>
        <strain evidence="1">Berkeley</strain>
    </source>
</reference>
<dbReference type="Proteomes" id="UP001165960">
    <property type="component" value="Unassembled WGS sequence"/>
</dbReference>
<evidence type="ECO:0000313" key="2">
    <source>
        <dbReference type="Proteomes" id="UP001165960"/>
    </source>
</evidence>
<accession>A0ACC2SHD5</accession>
<comment type="caution">
    <text evidence="1">The sequence shown here is derived from an EMBL/GenBank/DDBJ whole genome shotgun (WGS) entry which is preliminary data.</text>
</comment>
<proteinExistence type="predicted"/>
<gene>
    <name evidence="1" type="ORF">DSO57_1019192</name>
</gene>
<name>A0ACC2SHD5_9FUNG</name>
<organism evidence="1 2">
    <name type="scientific">Entomophthora muscae</name>
    <dbReference type="NCBI Taxonomy" id="34485"/>
    <lineage>
        <taxon>Eukaryota</taxon>
        <taxon>Fungi</taxon>
        <taxon>Fungi incertae sedis</taxon>
        <taxon>Zoopagomycota</taxon>
        <taxon>Entomophthoromycotina</taxon>
        <taxon>Entomophthoromycetes</taxon>
        <taxon>Entomophthorales</taxon>
        <taxon>Entomophthoraceae</taxon>
        <taxon>Entomophthora</taxon>
    </lineage>
</organism>
<protein>
    <submittedName>
        <fullName evidence="1">Uncharacterized protein</fullName>
    </submittedName>
</protein>
<sequence>MVMSETRLEGQTNVKHAAEEMIAKAKLNPGPDQIPIGAEVLYSRIQFLNLSQKVSS</sequence>
<evidence type="ECO:0000313" key="1">
    <source>
        <dbReference type="EMBL" id="KAJ9061577.1"/>
    </source>
</evidence>
<keyword evidence="2" id="KW-1185">Reference proteome</keyword>
<dbReference type="EMBL" id="QTSX02005056">
    <property type="protein sequence ID" value="KAJ9061577.1"/>
    <property type="molecule type" value="Genomic_DNA"/>
</dbReference>